<dbReference type="Proteomes" id="UP000786693">
    <property type="component" value="Unassembled WGS sequence"/>
</dbReference>
<name>A0ABQ4NQU6_9RHOB</name>
<keyword evidence="1" id="KW-0472">Membrane</keyword>
<comment type="caution">
    <text evidence="2">The sequence shown here is derived from an EMBL/GenBank/DDBJ whole genome shotgun (WGS) entry which is preliminary data.</text>
</comment>
<accession>A0ABQ4NQU6</accession>
<keyword evidence="1" id="KW-1133">Transmembrane helix</keyword>
<keyword evidence="3" id="KW-1185">Reference proteome</keyword>
<protein>
    <submittedName>
        <fullName evidence="2">Uncharacterized protein</fullName>
    </submittedName>
</protein>
<evidence type="ECO:0000313" key="3">
    <source>
        <dbReference type="Proteomes" id="UP000786693"/>
    </source>
</evidence>
<evidence type="ECO:0000256" key="1">
    <source>
        <dbReference type="SAM" id="Phobius"/>
    </source>
</evidence>
<feature type="transmembrane region" description="Helical" evidence="1">
    <location>
        <begin position="18"/>
        <end position="37"/>
    </location>
</feature>
<dbReference type="RefSeq" id="WP_220750275.1">
    <property type="nucleotide sequence ID" value="NZ_BPFH01000007.1"/>
</dbReference>
<proteinExistence type="predicted"/>
<keyword evidence="1" id="KW-0812">Transmembrane</keyword>
<gene>
    <name evidence="2" type="ORF">JANAI62_34080</name>
</gene>
<dbReference type="EMBL" id="BPFH01000007">
    <property type="protein sequence ID" value="GIT96785.1"/>
    <property type="molecule type" value="Genomic_DNA"/>
</dbReference>
<organism evidence="2 3">
    <name type="scientific">Jannaschia pagri</name>
    <dbReference type="NCBI Taxonomy" id="2829797"/>
    <lineage>
        <taxon>Bacteria</taxon>
        <taxon>Pseudomonadati</taxon>
        <taxon>Pseudomonadota</taxon>
        <taxon>Alphaproteobacteria</taxon>
        <taxon>Rhodobacterales</taxon>
        <taxon>Roseobacteraceae</taxon>
        <taxon>Jannaschia</taxon>
    </lineage>
</organism>
<evidence type="ECO:0000313" key="2">
    <source>
        <dbReference type="EMBL" id="GIT96785.1"/>
    </source>
</evidence>
<reference evidence="2 3" key="1">
    <citation type="submission" date="2021-05" db="EMBL/GenBank/DDBJ databases">
        <title>Bacteria Genome sequencing.</title>
        <authorList>
            <person name="Takabe Y."/>
            <person name="Nakajima Y."/>
            <person name="Suzuki S."/>
            <person name="Shiozaki T."/>
        </authorList>
    </citation>
    <scope>NUCLEOTIDE SEQUENCE [LARGE SCALE GENOMIC DNA]</scope>
    <source>
        <strain evidence="2 3">AI_62</strain>
    </source>
</reference>
<sequence>MVSEPNDAPVPNASKGRYYIGLAVAIVLGGLLVLFVFPNLVALTNEGPAVDDDFQVTLPSADGLERVDPLD</sequence>